<dbReference type="PANTHER" id="PTHR32322">
    <property type="entry name" value="INNER MEMBRANE TRANSPORTER"/>
    <property type="match status" value="1"/>
</dbReference>
<keyword evidence="5 6" id="KW-0472">Membrane</keyword>
<evidence type="ECO:0000256" key="1">
    <source>
        <dbReference type="ARBA" id="ARBA00004141"/>
    </source>
</evidence>
<feature type="transmembrane region" description="Helical" evidence="6">
    <location>
        <begin position="211"/>
        <end position="232"/>
    </location>
</feature>
<comment type="similarity">
    <text evidence="2">Belongs to the EamA transporter family.</text>
</comment>
<evidence type="ECO:0000256" key="3">
    <source>
        <dbReference type="ARBA" id="ARBA00022692"/>
    </source>
</evidence>
<dbReference type="InterPro" id="IPR000620">
    <property type="entry name" value="EamA_dom"/>
</dbReference>
<keyword evidence="3 6" id="KW-0812">Transmembrane</keyword>
<dbReference type="AlphaFoldDB" id="A0A378QVA6"/>
<evidence type="ECO:0000259" key="7">
    <source>
        <dbReference type="Pfam" id="PF00892"/>
    </source>
</evidence>
<dbReference type="GO" id="GO:0016020">
    <property type="term" value="C:membrane"/>
    <property type="evidence" value="ECO:0007669"/>
    <property type="project" value="UniProtKB-SubCell"/>
</dbReference>
<feature type="transmembrane region" description="Helical" evidence="6">
    <location>
        <begin position="244"/>
        <end position="265"/>
    </location>
</feature>
<evidence type="ECO:0000256" key="4">
    <source>
        <dbReference type="ARBA" id="ARBA00022989"/>
    </source>
</evidence>
<feature type="transmembrane region" description="Helical" evidence="6">
    <location>
        <begin position="188"/>
        <end position="205"/>
    </location>
</feature>
<evidence type="ECO:0000313" key="9">
    <source>
        <dbReference type="Proteomes" id="UP000255230"/>
    </source>
</evidence>
<sequence length="353" mass="39461">MFLINSYFARYIFIASQCVRFINRLFSTLFNLYKIPTMKLFGYHSDLNLVRMFGGHLNKLTATLITVGFPLLFLLIWSGGALFSKLGLQYANTWSFLFLRAVLALGLLLILFWGRVKHNNNGLKTHAIEKSELCRIIISGLLLQVFYLIFYFSAIKTQLSLGIIILILGIQPIMTKLMVSDALKKGDIILLVMCFIGLGIATLGYHNIEKINLIGIVLAIFALLSITFGTVIQAKITTEPVLTLLIQTISALGIFAILTAINGFVFSFNVYSLAALIWMGAIVSVGAFLLLTLMLRFRSAEKVSTLFFLLPLITMLFESVFFNTKLNGLTIAGDILVCVSLFLYQFKPFSPKK</sequence>
<gene>
    <name evidence="8" type="ORF">NCTC10465_02294</name>
</gene>
<dbReference type="PANTHER" id="PTHR32322:SF2">
    <property type="entry name" value="EAMA DOMAIN-CONTAINING PROTEIN"/>
    <property type="match status" value="1"/>
</dbReference>
<reference evidence="8 9" key="1">
    <citation type="submission" date="2018-06" db="EMBL/GenBank/DDBJ databases">
        <authorList>
            <consortium name="Pathogen Informatics"/>
            <person name="Doyle S."/>
        </authorList>
    </citation>
    <scope>NUCLEOTIDE SEQUENCE [LARGE SCALE GENOMIC DNA]</scope>
    <source>
        <strain evidence="8 9">NCTC10465</strain>
    </source>
</reference>
<feature type="transmembrane region" description="Helical" evidence="6">
    <location>
        <begin position="60"/>
        <end position="82"/>
    </location>
</feature>
<feature type="transmembrane region" description="Helical" evidence="6">
    <location>
        <begin position="328"/>
        <end position="346"/>
    </location>
</feature>
<evidence type="ECO:0000256" key="2">
    <source>
        <dbReference type="ARBA" id="ARBA00007362"/>
    </source>
</evidence>
<accession>A0A378QVA6</accession>
<name>A0A378QVA6_FAUOS</name>
<keyword evidence="4 6" id="KW-1133">Transmembrane helix</keyword>
<dbReference type="InterPro" id="IPR050638">
    <property type="entry name" value="AA-Vitamin_Transporters"/>
</dbReference>
<dbReference type="Proteomes" id="UP000255230">
    <property type="component" value="Unassembled WGS sequence"/>
</dbReference>
<evidence type="ECO:0000256" key="6">
    <source>
        <dbReference type="SAM" id="Phobius"/>
    </source>
</evidence>
<proteinExistence type="inferred from homology"/>
<feature type="transmembrane region" description="Helical" evidence="6">
    <location>
        <begin position="303"/>
        <end position="322"/>
    </location>
</feature>
<feature type="transmembrane region" description="Helical" evidence="6">
    <location>
        <begin position="133"/>
        <end position="153"/>
    </location>
</feature>
<dbReference type="InterPro" id="IPR037185">
    <property type="entry name" value="EmrE-like"/>
</dbReference>
<dbReference type="EMBL" id="UGPY01000003">
    <property type="protein sequence ID" value="STZ04839.1"/>
    <property type="molecule type" value="Genomic_DNA"/>
</dbReference>
<feature type="transmembrane region" description="Helical" evidence="6">
    <location>
        <begin position="271"/>
        <end position="291"/>
    </location>
</feature>
<feature type="transmembrane region" description="Helical" evidence="6">
    <location>
        <begin position="159"/>
        <end position="179"/>
    </location>
</feature>
<protein>
    <submittedName>
        <fullName evidence="8">Carboxylate/amino acid/amine transporter</fullName>
    </submittedName>
</protein>
<dbReference type="SUPFAM" id="SSF103481">
    <property type="entry name" value="Multidrug resistance efflux transporter EmrE"/>
    <property type="match status" value="1"/>
</dbReference>
<evidence type="ECO:0000256" key="5">
    <source>
        <dbReference type="ARBA" id="ARBA00023136"/>
    </source>
</evidence>
<keyword evidence="9" id="KW-1185">Reference proteome</keyword>
<organism evidence="8 9">
    <name type="scientific">Faucicola osloensis</name>
    <name type="common">Moraxella osloensis</name>
    <dbReference type="NCBI Taxonomy" id="34062"/>
    <lineage>
        <taxon>Bacteria</taxon>
        <taxon>Pseudomonadati</taxon>
        <taxon>Pseudomonadota</taxon>
        <taxon>Gammaproteobacteria</taxon>
        <taxon>Moraxellales</taxon>
        <taxon>Moraxellaceae</taxon>
        <taxon>Faucicola</taxon>
    </lineage>
</organism>
<dbReference type="Pfam" id="PF00892">
    <property type="entry name" value="EamA"/>
    <property type="match status" value="1"/>
</dbReference>
<feature type="transmembrane region" description="Helical" evidence="6">
    <location>
        <begin position="94"/>
        <end position="113"/>
    </location>
</feature>
<feature type="domain" description="EamA" evidence="7">
    <location>
        <begin position="214"/>
        <end position="343"/>
    </location>
</feature>
<comment type="subcellular location">
    <subcellularLocation>
        <location evidence="1">Membrane</location>
        <topology evidence="1">Multi-pass membrane protein</topology>
    </subcellularLocation>
</comment>
<evidence type="ECO:0000313" key="8">
    <source>
        <dbReference type="EMBL" id="STZ04839.1"/>
    </source>
</evidence>